<keyword evidence="7 10" id="KW-0808">Transferase</keyword>
<evidence type="ECO:0000256" key="8">
    <source>
        <dbReference type="ARBA" id="ARBA00030686"/>
    </source>
</evidence>
<reference evidence="12 13" key="1">
    <citation type="submission" date="2014-09" db="EMBL/GenBank/DDBJ databases">
        <title>Genome sequence of Flavobacterium aquidurense RC62.</title>
        <authorList>
            <person name="Kim J.F."/>
            <person name="Kwak M.-J."/>
        </authorList>
    </citation>
    <scope>NUCLEOTIDE SEQUENCE [LARGE SCALE GENOMIC DNA]</scope>
    <source>
        <strain evidence="12 13">RC62</strain>
    </source>
</reference>
<comment type="pathway">
    <text evidence="1 10">Nucleoside biosynthesis; alpha-ribazole biosynthesis; alpha-ribazole from 5,6-dimethylbenzimidazole: step 1/2.</text>
</comment>
<dbReference type="OrthoDB" id="9781491at2"/>
<evidence type="ECO:0000256" key="1">
    <source>
        <dbReference type="ARBA" id="ARBA00005049"/>
    </source>
</evidence>
<dbReference type="CDD" id="cd02439">
    <property type="entry name" value="DMB-PRT_CobT"/>
    <property type="match status" value="1"/>
</dbReference>
<dbReference type="Gene3D" id="1.10.1610.10">
    <property type="match status" value="1"/>
</dbReference>
<evidence type="ECO:0000256" key="7">
    <source>
        <dbReference type="ARBA" id="ARBA00022679"/>
    </source>
</evidence>
<evidence type="ECO:0000259" key="11">
    <source>
        <dbReference type="Pfam" id="PF00881"/>
    </source>
</evidence>
<dbReference type="HAMAP" id="MF_00230">
    <property type="entry name" value="CobT"/>
    <property type="match status" value="1"/>
</dbReference>
<feature type="active site" description="Proton acceptor" evidence="10">
    <location>
        <position position="529"/>
    </location>
</feature>
<dbReference type="InterPro" id="IPR003200">
    <property type="entry name" value="Nict_dMeBzImd_PRibTrfase"/>
</dbReference>
<sequence>MSYLDDILKSRRDTRHFTTDEVPDEVIKKALQAGHWAPSVGLTDATRYFIIKSAEVKTAVKNLFLDYNKKAEELTDNPEQKEHYKSLKLEAIEEAPIGLIIAYDRSVLNQFTIGTVGSNEAVKFSSVCAAQNIWLSLTEQGYGMGWVSILNYYQFKKILDLPENIEPLGYFCIGKPATNYDNQPMLQQLNWKQKSETPVCTEIKNVISNPVLDFDLKTQSEIKTETKNNFSALLQEKIDSKTKPIGALGTLETLAFKIATVFETLNPKIINPNIVVFAADHGIANHGVSAYPQDVTRQMVGNFLEGGAAINVFCHQNDIQLSIVDAGVNYDFPTNANLIPAKIAKGTQSFLHIPAMSDIELQLCFEKGKSIVDDIAKTGSNCIGFGEMGIGNTSTASVLMSILTNLPIEECVGKGTGVENEKLIEKQNLLQKAIENYSGDAELKQQLAYFGGFEIMQIASGMLTAFDHKMLILVDGFICSVAFLVASKINPDIKNNAVFCHCSAEKAHQKLLNYLDAKPILNLDLRLGEGTGCAIAFPILQSAVAFLNDMASFESAGVSRKLLK</sequence>
<dbReference type="GO" id="GO:0008939">
    <property type="term" value="F:nicotinate-nucleotide-dimethylbenzimidazole phosphoribosyltransferase activity"/>
    <property type="evidence" value="ECO:0007669"/>
    <property type="project" value="UniProtKB-UniRule"/>
</dbReference>
<feature type="domain" description="Nitroreductase" evidence="11">
    <location>
        <begin position="8"/>
        <end position="175"/>
    </location>
</feature>
<name>A0A0Q0W9G5_9FLAO</name>
<dbReference type="Pfam" id="PF02277">
    <property type="entry name" value="DBI_PRT"/>
    <property type="match status" value="1"/>
</dbReference>
<dbReference type="Proteomes" id="UP000050443">
    <property type="component" value="Unassembled WGS sequence"/>
</dbReference>
<dbReference type="InterPro" id="IPR017846">
    <property type="entry name" value="Nict_dMeBzImd_PRibTrfase_bact"/>
</dbReference>
<accession>A0A0Q0W9G5</accession>
<dbReference type="SUPFAM" id="SSF55469">
    <property type="entry name" value="FMN-dependent nitroreductase-like"/>
    <property type="match status" value="1"/>
</dbReference>
<dbReference type="Gene3D" id="3.40.50.10210">
    <property type="match status" value="1"/>
</dbReference>
<dbReference type="GO" id="GO:0016491">
    <property type="term" value="F:oxidoreductase activity"/>
    <property type="evidence" value="ECO:0007669"/>
    <property type="project" value="InterPro"/>
</dbReference>
<dbReference type="InterPro" id="IPR023195">
    <property type="entry name" value="Nict_dMeBzImd_PRibTrfase_N"/>
</dbReference>
<evidence type="ECO:0000313" key="13">
    <source>
        <dbReference type="Proteomes" id="UP000050443"/>
    </source>
</evidence>
<dbReference type="CDD" id="cd02145">
    <property type="entry name" value="BluB"/>
    <property type="match status" value="1"/>
</dbReference>
<organism evidence="12 13">
    <name type="scientific">Flavobacterium aquidurense</name>
    <dbReference type="NCBI Taxonomy" id="362413"/>
    <lineage>
        <taxon>Bacteria</taxon>
        <taxon>Pseudomonadati</taxon>
        <taxon>Bacteroidota</taxon>
        <taxon>Flavobacteriia</taxon>
        <taxon>Flavobacteriales</taxon>
        <taxon>Flavobacteriaceae</taxon>
        <taxon>Flavobacterium</taxon>
    </lineage>
</organism>
<evidence type="ECO:0000256" key="10">
    <source>
        <dbReference type="HAMAP-Rule" id="MF_00230"/>
    </source>
</evidence>
<dbReference type="STRING" id="362413.RC62_3180"/>
<protein>
    <recommendedName>
        <fullName evidence="4 10">Nicotinate-nucleotide--dimethylbenzimidazole phosphoribosyltransferase</fullName>
        <shortName evidence="10">NN:DBI PRT</shortName>
        <ecNumber evidence="3 10">2.4.2.21</ecNumber>
    </recommendedName>
    <alternativeName>
        <fullName evidence="8 10">N(1)-alpha-phosphoribosyltransferase</fullName>
    </alternativeName>
</protein>
<dbReference type="EC" id="2.4.2.21" evidence="3 10"/>
<comment type="caution">
    <text evidence="12">The sequence shown here is derived from an EMBL/GenBank/DDBJ whole genome shotgun (WGS) entry which is preliminary data.</text>
</comment>
<keyword evidence="5 10" id="KW-0169">Cobalamin biosynthesis</keyword>
<dbReference type="InterPro" id="IPR029479">
    <property type="entry name" value="Nitroreductase"/>
</dbReference>
<dbReference type="InterPro" id="IPR036087">
    <property type="entry name" value="Nict_dMeBzImd_PRibTrfase_sf"/>
</dbReference>
<comment type="catalytic activity">
    <reaction evidence="9 10">
        <text>5,6-dimethylbenzimidazole + nicotinate beta-D-ribonucleotide = alpha-ribazole 5'-phosphate + nicotinate + H(+)</text>
        <dbReference type="Rhea" id="RHEA:11196"/>
        <dbReference type="ChEBI" id="CHEBI:15378"/>
        <dbReference type="ChEBI" id="CHEBI:15890"/>
        <dbReference type="ChEBI" id="CHEBI:32544"/>
        <dbReference type="ChEBI" id="CHEBI:57502"/>
        <dbReference type="ChEBI" id="CHEBI:57918"/>
        <dbReference type="EC" id="2.4.2.21"/>
    </reaction>
</comment>
<dbReference type="FunFam" id="3.40.50.10210:FF:000001">
    <property type="entry name" value="Nicotinate-nucleotide--dimethylbenzimidazole phosphoribosyltransferase"/>
    <property type="match status" value="1"/>
</dbReference>
<comment type="similarity">
    <text evidence="2 10">Belongs to the CobT family.</text>
</comment>
<evidence type="ECO:0000256" key="5">
    <source>
        <dbReference type="ARBA" id="ARBA00022573"/>
    </source>
</evidence>
<evidence type="ECO:0000256" key="9">
    <source>
        <dbReference type="ARBA" id="ARBA00047340"/>
    </source>
</evidence>
<keyword evidence="6 10" id="KW-0328">Glycosyltransferase</keyword>
<dbReference type="GO" id="GO:0009236">
    <property type="term" value="P:cobalamin biosynthetic process"/>
    <property type="evidence" value="ECO:0007669"/>
    <property type="project" value="UniProtKB-UniRule"/>
</dbReference>
<proteinExistence type="inferred from homology"/>
<dbReference type="Gene3D" id="3.40.109.10">
    <property type="entry name" value="NADH Oxidase"/>
    <property type="match status" value="1"/>
</dbReference>
<dbReference type="PATRIC" id="fig|362413.3.peg.3105"/>
<evidence type="ECO:0000313" key="12">
    <source>
        <dbReference type="EMBL" id="KQB43013.1"/>
    </source>
</evidence>
<gene>
    <name evidence="10" type="primary">cobT</name>
    <name evidence="12" type="ORF">RC62_3180</name>
</gene>
<dbReference type="AlphaFoldDB" id="A0A0Q0W9G5"/>
<evidence type="ECO:0000256" key="2">
    <source>
        <dbReference type="ARBA" id="ARBA00007110"/>
    </source>
</evidence>
<comment type="function">
    <text evidence="10">Catalyzes the synthesis of alpha-ribazole-5'-phosphate from nicotinate mononucleotide (NAMN) and 5,6-dimethylbenzimidazole (DMB).</text>
</comment>
<dbReference type="SUPFAM" id="SSF52733">
    <property type="entry name" value="Nicotinate mononucleotide:5,6-dimethylbenzimidazole phosphoribosyltransferase (CobT)"/>
    <property type="match status" value="1"/>
</dbReference>
<evidence type="ECO:0000256" key="6">
    <source>
        <dbReference type="ARBA" id="ARBA00022676"/>
    </source>
</evidence>
<dbReference type="NCBIfam" id="NF000996">
    <property type="entry name" value="PRK00105.1"/>
    <property type="match status" value="1"/>
</dbReference>
<evidence type="ECO:0000256" key="4">
    <source>
        <dbReference type="ARBA" id="ARBA00015486"/>
    </source>
</evidence>
<dbReference type="EMBL" id="JRLF01000004">
    <property type="protein sequence ID" value="KQB43013.1"/>
    <property type="molecule type" value="Genomic_DNA"/>
</dbReference>
<dbReference type="RefSeq" id="WP_082421189.1">
    <property type="nucleotide sequence ID" value="NZ_JRLF01000004.1"/>
</dbReference>
<evidence type="ECO:0000256" key="3">
    <source>
        <dbReference type="ARBA" id="ARBA00011991"/>
    </source>
</evidence>
<dbReference type="InterPro" id="IPR000415">
    <property type="entry name" value="Nitroreductase-like"/>
</dbReference>
<dbReference type="NCBIfam" id="TIGR02476">
    <property type="entry name" value="BluB"/>
    <property type="match status" value="1"/>
</dbReference>
<dbReference type="NCBIfam" id="TIGR03160">
    <property type="entry name" value="cobT_DBIPRT"/>
    <property type="match status" value="1"/>
</dbReference>
<dbReference type="PANTHER" id="PTHR43463:SF1">
    <property type="entry name" value="NICOTINATE-NUCLEOTIDE--DIMETHYLBENZIMIDAZOLE PHOSPHORIBOSYLTRANSFERASE"/>
    <property type="match status" value="1"/>
</dbReference>
<dbReference type="PANTHER" id="PTHR43463">
    <property type="entry name" value="NICOTINATE-NUCLEOTIDE--DIMETHYLBENZIMIDAZOLE PHOSPHORIBOSYLTRANSFERASE"/>
    <property type="match status" value="1"/>
</dbReference>
<dbReference type="UniPathway" id="UPA00061">
    <property type="reaction ID" value="UER00516"/>
</dbReference>
<dbReference type="Pfam" id="PF00881">
    <property type="entry name" value="Nitroreductase"/>
    <property type="match status" value="1"/>
</dbReference>
<dbReference type="InterPro" id="IPR012825">
    <property type="entry name" value="BluB"/>
</dbReference>